<accession>A0A7R8CJG3</accession>
<dbReference type="InterPro" id="IPR031658">
    <property type="entry name" value="Cyclin_C_2"/>
</dbReference>
<evidence type="ECO:0000313" key="10">
    <source>
        <dbReference type="Proteomes" id="UP000675881"/>
    </source>
</evidence>
<dbReference type="GO" id="GO:0006357">
    <property type="term" value="P:regulation of transcription by RNA polymerase II"/>
    <property type="evidence" value="ECO:0007669"/>
    <property type="project" value="InterPro"/>
</dbReference>
<gene>
    <name evidence="7" type="primary">MED20</name>
    <name evidence="9" type="ORF">LSAA_2895</name>
</gene>
<keyword evidence="7" id="KW-0010">Activator</keyword>
<dbReference type="SUPFAM" id="SSF47954">
    <property type="entry name" value="Cyclin-like"/>
    <property type="match status" value="2"/>
</dbReference>
<sequence length="418" mass="46766">MGVTALLVYPLPQDKTASQTIEIIQKRILNLGANHTGQFLVDCETYINTTVPSKVLHVLHNSEQPATVFSILESPGKHSVSFTSDTLFDLLLLKLSNIYSKKSKIESKGHRFEIGDFLVKLGVVSSAGSFKGILIEVEYIPCSFISSCWSLMVEFMQGFLGSIVPKEIPSCIKNKESPDEIFTPLDTIQLYLEQFGILKKVTTNLAAGSQMLGPTSSPATSTSSQLSSSSPQFIQTLGEQLKLRQQVIATATVFFKRFYSQNSLKCIDPLLLSPTAIFLASKVEEFGVISNTRLINTCTTVIKNKFSYAYPNQDFPYRANNILECEFYLLENLDCCMVVFLPYRPLVQFSQDLNVEESVLPIAWRVVNDSLRTDVCLLYPPYLIALASLHIACVIMNKDCTQWFADLNVDLEKSSRYF</sequence>
<feature type="domain" description="Cyclin-like" evidence="8">
    <location>
        <begin position="344"/>
        <end position="413"/>
    </location>
</feature>
<evidence type="ECO:0000256" key="6">
    <source>
        <dbReference type="RuleBase" id="RU000383"/>
    </source>
</evidence>
<keyword evidence="10" id="KW-1185">Reference proteome</keyword>
<evidence type="ECO:0000256" key="1">
    <source>
        <dbReference type="ARBA" id="ARBA00004123"/>
    </source>
</evidence>
<dbReference type="Gene3D" id="1.10.472.10">
    <property type="entry name" value="Cyclin-like"/>
    <property type="match status" value="2"/>
</dbReference>
<dbReference type="GO" id="GO:0016538">
    <property type="term" value="F:cyclin-dependent protein serine/threonine kinase regulator activity"/>
    <property type="evidence" value="ECO:0007669"/>
    <property type="project" value="InterPro"/>
</dbReference>
<dbReference type="InterPro" id="IPR013921">
    <property type="entry name" value="Mediator_Med20"/>
</dbReference>
<comment type="subcellular location">
    <subcellularLocation>
        <location evidence="1 7">Nucleus</location>
    </subcellularLocation>
</comment>
<keyword evidence="7" id="KW-0805">Transcription regulation</keyword>
<keyword evidence="5 7" id="KW-0539">Nucleus</keyword>
<dbReference type="SMART" id="SM00385">
    <property type="entry name" value="CYCLIN"/>
    <property type="match status" value="2"/>
</dbReference>
<evidence type="ECO:0000256" key="2">
    <source>
        <dbReference type="ARBA" id="ARBA00008638"/>
    </source>
</evidence>
<dbReference type="EMBL" id="HG994590">
    <property type="protein sequence ID" value="CAF2805588.1"/>
    <property type="molecule type" value="Genomic_DNA"/>
</dbReference>
<reference evidence="9" key="1">
    <citation type="submission" date="2021-02" db="EMBL/GenBank/DDBJ databases">
        <authorList>
            <person name="Bekaert M."/>
        </authorList>
    </citation>
    <scope>NUCLEOTIDE SEQUENCE</scope>
    <source>
        <strain evidence="9">IoA-00</strain>
    </source>
</reference>
<comment type="subunit">
    <text evidence="7">Component of the Mediator complex.</text>
</comment>
<keyword evidence="7" id="KW-0804">Transcription</keyword>
<keyword evidence="4 6" id="KW-0195">Cyclin</keyword>
<evidence type="ECO:0000256" key="4">
    <source>
        <dbReference type="ARBA" id="ARBA00023127"/>
    </source>
</evidence>
<proteinExistence type="inferred from homology"/>
<dbReference type="CDD" id="cd20513">
    <property type="entry name" value="CYCLIN_CCNC_rpt1"/>
    <property type="match status" value="1"/>
</dbReference>
<comment type="similarity">
    <text evidence="3 7">Belongs to the Mediator complex subunit 20 family.</text>
</comment>
<dbReference type="Proteomes" id="UP000675881">
    <property type="component" value="Chromosome 11"/>
</dbReference>
<dbReference type="Pfam" id="PF16899">
    <property type="entry name" value="Cyclin_C_2"/>
    <property type="match status" value="1"/>
</dbReference>
<comment type="similarity">
    <text evidence="2">Belongs to the cyclin family. Cyclin C subfamily.</text>
</comment>
<evidence type="ECO:0000256" key="5">
    <source>
        <dbReference type="ARBA" id="ARBA00023242"/>
    </source>
</evidence>
<dbReference type="InterPro" id="IPR043198">
    <property type="entry name" value="Cyclin/Ssn8"/>
</dbReference>
<dbReference type="AlphaFoldDB" id="A0A7R8CJG3"/>
<organism evidence="9 10">
    <name type="scientific">Lepeophtheirus salmonis</name>
    <name type="common">Salmon louse</name>
    <name type="synonym">Caligus salmonis</name>
    <dbReference type="NCBI Taxonomy" id="72036"/>
    <lineage>
        <taxon>Eukaryota</taxon>
        <taxon>Metazoa</taxon>
        <taxon>Ecdysozoa</taxon>
        <taxon>Arthropoda</taxon>
        <taxon>Crustacea</taxon>
        <taxon>Multicrustacea</taxon>
        <taxon>Hexanauplia</taxon>
        <taxon>Copepoda</taxon>
        <taxon>Siphonostomatoida</taxon>
        <taxon>Caligidae</taxon>
        <taxon>Lepeophtheirus</taxon>
    </lineage>
</organism>
<evidence type="ECO:0000313" key="9">
    <source>
        <dbReference type="EMBL" id="CAF2805588.1"/>
    </source>
</evidence>
<evidence type="ECO:0000256" key="3">
    <source>
        <dbReference type="ARBA" id="ARBA00010743"/>
    </source>
</evidence>
<protein>
    <recommendedName>
        <fullName evidence="7">Mediator of RNA polymerase II transcription subunit 20</fullName>
    </recommendedName>
    <alternativeName>
        <fullName evidence="7">Mediator complex subunit 20</fullName>
    </alternativeName>
</protein>
<dbReference type="Pfam" id="PF08612">
    <property type="entry name" value="Med20"/>
    <property type="match status" value="1"/>
</dbReference>
<dbReference type="InterPro" id="IPR006671">
    <property type="entry name" value="Cyclin_N"/>
</dbReference>
<evidence type="ECO:0000256" key="7">
    <source>
        <dbReference type="RuleBase" id="RU364152"/>
    </source>
</evidence>
<dbReference type="InterPro" id="IPR013763">
    <property type="entry name" value="Cyclin-like_dom"/>
</dbReference>
<dbReference type="OrthoDB" id="10266018at2759"/>
<dbReference type="GO" id="GO:0003712">
    <property type="term" value="F:transcription coregulator activity"/>
    <property type="evidence" value="ECO:0007669"/>
    <property type="project" value="InterPro"/>
</dbReference>
<dbReference type="CDD" id="cd20514">
    <property type="entry name" value="CYCLIN_CCNC_rpt2"/>
    <property type="match status" value="1"/>
</dbReference>
<evidence type="ECO:0000259" key="8">
    <source>
        <dbReference type="SMART" id="SM00385"/>
    </source>
</evidence>
<dbReference type="GO" id="GO:0016592">
    <property type="term" value="C:mediator complex"/>
    <property type="evidence" value="ECO:0007669"/>
    <property type="project" value="InterPro"/>
</dbReference>
<dbReference type="Gene3D" id="3.30.310.180">
    <property type="match status" value="1"/>
</dbReference>
<dbReference type="PANTHER" id="PTHR10026">
    <property type="entry name" value="CYCLIN"/>
    <property type="match status" value="1"/>
</dbReference>
<name>A0A7R8CJG3_LEPSM</name>
<feature type="domain" description="Cyclin-like" evidence="8">
    <location>
        <begin position="232"/>
        <end position="331"/>
    </location>
</feature>
<dbReference type="Pfam" id="PF00134">
    <property type="entry name" value="Cyclin_N"/>
    <property type="match status" value="1"/>
</dbReference>
<dbReference type="InterPro" id="IPR036915">
    <property type="entry name" value="Cyclin-like_sf"/>
</dbReference>
<comment type="function">
    <text evidence="7">Component of the Mediator complex, a coactivator involved in the regulated transcription of nearly all RNA polymerase II-dependent genes. Mediator functions as a bridge to convey information from gene-specific regulatory proteins to the basal RNA polymerase II transcription machinery. Mediator is recruited to promoters by direct interactions with regulatory proteins and serves as a scaffold for the assembly of a functional preinitiation complex with RNA polymerase II and the general transcription factors.</text>
</comment>